<sequence>MRRRSRALSGEMDCKPGWRTQHGETGTTPNLADFPASAEPPGQQPSVLSSSRRSIEVRSIVEAEGIFGPQNSTPLLPVNAGCRTRWIFATPVFAIQGHHAI</sequence>
<reference evidence="1" key="1">
    <citation type="submission" date="2022-11" db="EMBL/GenBank/DDBJ databases">
        <title>Genome Sequence of Boeremia exigua.</title>
        <authorList>
            <person name="Buettner E."/>
        </authorList>
    </citation>
    <scope>NUCLEOTIDE SEQUENCE</scope>
    <source>
        <strain evidence="1">CU02</strain>
    </source>
</reference>
<gene>
    <name evidence="1" type="ORF">OPT61_g4488</name>
</gene>
<comment type="caution">
    <text evidence="1">The sequence shown here is derived from an EMBL/GenBank/DDBJ whole genome shotgun (WGS) entry which is preliminary data.</text>
</comment>
<accession>A0ACC2IDU6</accession>
<proteinExistence type="predicted"/>
<name>A0ACC2IDU6_9PLEO</name>
<dbReference type="Proteomes" id="UP001153331">
    <property type="component" value="Unassembled WGS sequence"/>
</dbReference>
<evidence type="ECO:0000313" key="2">
    <source>
        <dbReference type="Proteomes" id="UP001153331"/>
    </source>
</evidence>
<organism evidence="1 2">
    <name type="scientific">Boeremia exigua</name>
    <dbReference type="NCBI Taxonomy" id="749465"/>
    <lineage>
        <taxon>Eukaryota</taxon>
        <taxon>Fungi</taxon>
        <taxon>Dikarya</taxon>
        <taxon>Ascomycota</taxon>
        <taxon>Pezizomycotina</taxon>
        <taxon>Dothideomycetes</taxon>
        <taxon>Pleosporomycetidae</taxon>
        <taxon>Pleosporales</taxon>
        <taxon>Pleosporineae</taxon>
        <taxon>Didymellaceae</taxon>
        <taxon>Boeremia</taxon>
    </lineage>
</organism>
<dbReference type="EMBL" id="JAPHNI010000258">
    <property type="protein sequence ID" value="KAJ8113373.1"/>
    <property type="molecule type" value="Genomic_DNA"/>
</dbReference>
<keyword evidence="2" id="KW-1185">Reference proteome</keyword>
<evidence type="ECO:0000313" key="1">
    <source>
        <dbReference type="EMBL" id="KAJ8113373.1"/>
    </source>
</evidence>
<protein>
    <submittedName>
        <fullName evidence="1">Uncharacterized protein</fullName>
    </submittedName>
</protein>